<evidence type="ECO:0000259" key="7">
    <source>
        <dbReference type="Pfam" id="PF05425"/>
    </source>
</evidence>
<protein>
    <recommendedName>
        <fullName evidence="7">Copper resistance protein D domain-containing protein</fullName>
    </recommendedName>
</protein>
<dbReference type="PANTHER" id="PTHR34820">
    <property type="entry name" value="INNER MEMBRANE PROTEIN YEBZ"/>
    <property type="match status" value="1"/>
</dbReference>
<dbReference type="OrthoDB" id="3526112at2"/>
<dbReference type="EMBL" id="QOIL01000009">
    <property type="protein sequence ID" value="RCG29991.1"/>
    <property type="molecule type" value="Genomic_DNA"/>
</dbReference>
<organism evidence="8 9">
    <name type="scientific">Sphaerisporangium album</name>
    <dbReference type="NCBI Taxonomy" id="509200"/>
    <lineage>
        <taxon>Bacteria</taxon>
        <taxon>Bacillati</taxon>
        <taxon>Actinomycetota</taxon>
        <taxon>Actinomycetes</taxon>
        <taxon>Streptosporangiales</taxon>
        <taxon>Streptosporangiaceae</taxon>
        <taxon>Sphaerisporangium</taxon>
    </lineage>
</organism>
<sequence>MSTLRRRPAVYALIVAGAFAVLLAAMWFGGGWPQPDIPGLPSPGLLTSLGLPLVRVVHDACAVVTVGMLLAAVALAPDDDARRAITRTAGQWALAWAATAVMTQILTLSDLLGLPVGEALQSGFLLTFSTEVPQGEAFLLVTLITLLIAAATTLSLGPAGRAVLLALAVFAVLPPAYVGHSASAADHNLAVSSLMLHIGAVTLWVGGLFGLVTALRRSKDLLPAVRRFSALALCCYVAVGFSGVVNGWIRIGDLAELWQSRYGLLLLGKAAALVALGWFGLRHRRRTIAALETGAVSRPFLRLATAEVGVMALTIGLAVALSRTPPPRAGSVHSSHELLGYTLQPFTAGRLVTETRPDPIVILAVLGLAAAYLLGVRRWAAAGGSWPVGRTVAALAGLAVLLYATAGGVAAYGPAVFSLHALQYALVGTLVPALIALSAPLVPLREVWTPLRRASESGMAQRLSHPWAALGLYAAPYLIFYALGLFEPAQSSLAVRLAVWTVLLLTGTWFLCVALGLDPLPRAIGAGTRMMMLAVALVVQVWMAAVFLAGPIQGQDWYDRLALAWAPDRASDQALGTLLGPGLAAATILLLLAVMAVRRRGALRRMSQDAPPPPPSAAPARQ</sequence>
<feature type="transmembrane region" description="Helical" evidence="6">
    <location>
        <begin position="261"/>
        <end position="279"/>
    </location>
</feature>
<feature type="transmembrane region" description="Helical" evidence="6">
    <location>
        <begin position="498"/>
        <end position="518"/>
    </location>
</feature>
<dbReference type="PANTHER" id="PTHR34820:SF4">
    <property type="entry name" value="INNER MEMBRANE PROTEIN YEBZ"/>
    <property type="match status" value="1"/>
</dbReference>
<keyword evidence="9" id="KW-1185">Reference proteome</keyword>
<dbReference type="Pfam" id="PF05425">
    <property type="entry name" value="CopD"/>
    <property type="match status" value="1"/>
</dbReference>
<evidence type="ECO:0000313" key="9">
    <source>
        <dbReference type="Proteomes" id="UP000253094"/>
    </source>
</evidence>
<evidence type="ECO:0000256" key="3">
    <source>
        <dbReference type="ARBA" id="ARBA00022692"/>
    </source>
</evidence>
<accession>A0A367FI37</accession>
<feature type="transmembrane region" description="Helical" evidence="6">
    <location>
        <begin position="49"/>
        <end position="73"/>
    </location>
</feature>
<feature type="transmembrane region" description="Helical" evidence="6">
    <location>
        <begin position="530"/>
        <end position="554"/>
    </location>
</feature>
<evidence type="ECO:0000256" key="4">
    <source>
        <dbReference type="ARBA" id="ARBA00022989"/>
    </source>
</evidence>
<keyword evidence="2" id="KW-1003">Cell membrane</keyword>
<dbReference type="Pfam" id="PF09678">
    <property type="entry name" value="Caa3_CtaG"/>
    <property type="match status" value="1"/>
</dbReference>
<dbReference type="RefSeq" id="WP_114029934.1">
    <property type="nucleotide sequence ID" value="NZ_QOIL01000009.1"/>
</dbReference>
<feature type="transmembrane region" description="Helical" evidence="6">
    <location>
        <begin position="137"/>
        <end position="156"/>
    </location>
</feature>
<feature type="transmembrane region" description="Helical" evidence="6">
    <location>
        <begin position="163"/>
        <end position="182"/>
    </location>
</feature>
<feature type="transmembrane region" description="Helical" evidence="6">
    <location>
        <begin position="94"/>
        <end position="117"/>
    </location>
</feature>
<dbReference type="InterPro" id="IPR032694">
    <property type="entry name" value="CopC/D"/>
</dbReference>
<dbReference type="Proteomes" id="UP000253094">
    <property type="component" value="Unassembled WGS sequence"/>
</dbReference>
<keyword evidence="5 6" id="KW-0472">Membrane</keyword>
<evidence type="ECO:0000256" key="5">
    <source>
        <dbReference type="ARBA" id="ARBA00023136"/>
    </source>
</evidence>
<feature type="transmembrane region" description="Helical" evidence="6">
    <location>
        <begin position="574"/>
        <end position="597"/>
    </location>
</feature>
<dbReference type="AlphaFoldDB" id="A0A367FI37"/>
<feature type="transmembrane region" description="Helical" evidence="6">
    <location>
        <begin position="300"/>
        <end position="321"/>
    </location>
</feature>
<evidence type="ECO:0000313" key="8">
    <source>
        <dbReference type="EMBL" id="RCG29991.1"/>
    </source>
</evidence>
<proteinExistence type="predicted"/>
<evidence type="ECO:0000256" key="2">
    <source>
        <dbReference type="ARBA" id="ARBA00022475"/>
    </source>
</evidence>
<feature type="transmembrane region" description="Helical" evidence="6">
    <location>
        <begin position="9"/>
        <end position="29"/>
    </location>
</feature>
<evidence type="ECO:0000256" key="1">
    <source>
        <dbReference type="ARBA" id="ARBA00004651"/>
    </source>
</evidence>
<evidence type="ECO:0000256" key="6">
    <source>
        <dbReference type="SAM" id="Phobius"/>
    </source>
</evidence>
<feature type="transmembrane region" description="Helical" evidence="6">
    <location>
        <begin position="465"/>
        <end position="486"/>
    </location>
</feature>
<dbReference type="InterPro" id="IPR008457">
    <property type="entry name" value="Cu-R_CopD_dom"/>
</dbReference>
<keyword evidence="3 6" id="KW-0812">Transmembrane</keyword>
<feature type="transmembrane region" description="Helical" evidence="6">
    <location>
        <begin position="360"/>
        <end position="380"/>
    </location>
</feature>
<feature type="domain" description="Copper resistance protein D" evidence="7">
    <location>
        <begin position="224"/>
        <end position="321"/>
    </location>
</feature>
<feature type="transmembrane region" description="Helical" evidence="6">
    <location>
        <begin position="194"/>
        <end position="216"/>
    </location>
</feature>
<comment type="subcellular location">
    <subcellularLocation>
        <location evidence="1">Cell membrane</location>
        <topology evidence="1">Multi-pass membrane protein</topology>
    </subcellularLocation>
</comment>
<feature type="transmembrane region" description="Helical" evidence="6">
    <location>
        <begin position="228"/>
        <end position="249"/>
    </location>
</feature>
<dbReference type="InterPro" id="IPR019108">
    <property type="entry name" value="Caa3_assmbl_CtaG-rel"/>
</dbReference>
<feature type="transmembrane region" description="Helical" evidence="6">
    <location>
        <begin position="392"/>
        <end position="415"/>
    </location>
</feature>
<keyword evidence="4 6" id="KW-1133">Transmembrane helix</keyword>
<comment type="caution">
    <text evidence="8">The sequence shown here is derived from an EMBL/GenBank/DDBJ whole genome shotgun (WGS) entry which is preliminary data.</text>
</comment>
<feature type="transmembrane region" description="Helical" evidence="6">
    <location>
        <begin position="421"/>
        <end position="444"/>
    </location>
</feature>
<name>A0A367FI37_9ACTN</name>
<dbReference type="GO" id="GO:0005886">
    <property type="term" value="C:plasma membrane"/>
    <property type="evidence" value="ECO:0007669"/>
    <property type="project" value="UniProtKB-SubCell"/>
</dbReference>
<reference evidence="8 9" key="1">
    <citation type="submission" date="2018-06" db="EMBL/GenBank/DDBJ databases">
        <title>Sphaerisporangium craniellae sp. nov., isolated from a marine sponge in the South China Sea.</title>
        <authorList>
            <person name="Li L."/>
        </authorList>
    </citation>
    <scope>NUCLEOTIDE SEQUENCE [LARGE SCALE GENOMIC DNA]</scope>
    <source>
        <strain evidence="8 9">CCTCC AA 208026</strain>
    </source>
</reference>
<gene>
    <name evidence="8" type="ORF">DQ384_17685</name>
</gene>
<dbReference type="GO" id="GO:0006825">
    <property type="term" value="P:copper ion transport"/>
    <property type="evidence" value="ECO:0007669"/>
    <property type="project" value="InterPro"/>
</dbReference>